<dbReference type="InterPro" id="IPR008183">
    <property type="entry name" value="Aldose_1/G6P_1-epimerase"/>
</dbReference>
<organism evidence="1 2">
    <name type="scientific">Antribacter soli</name>
    <dbReference type="NCBI Taxonomy" id="2910976"/>
    <lineage>
        <taxon>Bacteria</taxon>
        <taxon>Bacillati</taxon>
        <taxon>Actinomycetota</taxon>
        <taxon>Actinomycetes</taxon>
        <taxon>Micrococcales</taxon>
        <taxon>Promicromonosporaceae</taxon>
        <taxon>Antribacter</taxon>
    </lineage>
</organism>
<dbReference type="RefSeq" id="WP_236090177.1">
    <property type="nucleotide sequence ID" value="NZ_JAKGSG010000042.1"/>
</dbReference>
<dbReference type="EMBL" id="JAKGSG010000042">
    <property type="protein sequence ID" value="MCF4122379.1"/>
    <property type="molecule type" value="Genomic_DNA"/>
</dbReference>
<proteinExistence type="predicted"/>
<dbReference type="Gene3D" id="2.70.98.10">
    <property type="match status" value="1"/>
</dbReference>
<name>A0AA41QHS8_9MICO</name>
<dbReference type="InterPro" id="IPR037480">
    <property type="entry name" value="YihR-like"/>
</dbReference>
<gene>
    <name evidence="1" type="ORF">L1785_15480</name>
</gene>
<dbReference type="SUPFAM" id="SSF74650">
    <property type="entry name" value="Galactose mutarotase-like"/>
    <property type="match status" value="1"/>
</dbReference>
<dbReference type="CDD" id="cd09022">
    <property type="entry name" value="Aldose_epim_Ec_YihR"/>
    <property type="match status" value="1"/>
</dbReference>
<evidence type="ECO:0000313" key="2">
    <source>
        <dbReference type="Proteomes" id="UP001165405"/>
    </source>
</evidence>
<protein>
    <submittedName>
        <fullName evidence="1">Aldose 1-epimerase family protein</fullName>
    </submittedName>
</protein>
<dbReference type="Pfam" id="PF01263">
    <property type="entry name" value="Aldose_epim"/>
    <property type="match status" value="1"/>
</dbReference>
<dbReference type="GO" id="GO:0005975">
    <property type="term" value="P:carbohydrate metabolic process"/>
    <property type="evidence" value="ECO:0007669"/>
    <property type="project" value="InterPro"/>
</dbReference>
<keyword evidence="2" id="KW-1185">Reference proteome</keyword>
<comment type="caution">
    <text evidence="1">The sequence shown here is derived from an EMBL/GenBank/DDBJ whole genome shotgun (WGS) entry which is preliminary data.</text>
</comment>
<dbReference type="Proteomes" id="UP001165405">
    <property type="component" value="Unassembled WGS sequence"/>
</dbReference>
<dbReference type="InterPro" id="IPR011013">
    <property type="entry name" value="Gal_mutarotase_sf_dom"/>
</dbReference>
<dbReference type="GO" id="GO:0030246">
    <property type="term" value="F:carbohydrate binding"/>
    <property type="evidence" value="ECO:0007669"/>
    <property type="project" value="InterPro"/>
</dbReference>
<evidence type="ECO:0000313" key="1">
    <source>
        <dbReference type="EMBL" id="MCF4122379.1"/>
    </source>
</evidence>
<reference evidence="1" key="1">
    <citation type="submission" date="2022-01" db="EMBL/GenBank/DDBJ databases">
        <title>Antribacter sp. nov., isolated from Guizhou of China.</title>
        <authorList>
            <person name="Chengliang C."/>
            <person name="Ya Z."/>
        </authorList>
    </citation>
    <scope>NUCLEOTIDE SEQUENCE</scope>
    <source>
        <strain evidence="1">KLBMP 9083</strain>
    </source>
</reference>
<sequence>MNIVDIPAHGTTVAAGTQAAPTAPSAPSGAQYRIAHGTHHATVTEVGAAVREYTVDGRDVVVPFAEDEINPVYNGAVLLPWPNRLRDGAYTFDGVEYRLPLTEPGRGTALHGLASWERWSLVSHEESAVELELALVPQPGYPFAIVSRVRYALSDAGLEVTLTTSNTGSTPAPYGAGFHPWLSTGGAPLDECTVRLDATTRVTTDERLLPTGTEPAAGDFDLRIARAARGLDLDDAYVDVLRDAEGLSWGLLTGPDGRTAALWMDGSMDVWQICSGNHVDAGYRRMGMAIEPMSCVADAFVTGERLVRLAPGGSHVVRWGMTLS</sequence>
<dbReference type="GO" id="GO:0016853">
    <property type="term" value="F:isomerase activity"/>
    <property type="evidence" value="ECO:0007669"/>
    <property type="project" value="InterPro"/>
</dbReference>
<dbReference type="InterPro" id="IPR014718">
    <property type="entry name" value="GH-type_carb-bd"/>
</dbReference>
<accession>A0AA41QHS8</accession>
<dbReference type="AlphaFoldDB" id="A0AA41QHS8"/>